<dbReference type="AlphaFoldDB" id="A0A1D2QRW8"/>
<keyword evidence="1" id="KW-0472">Membrane</keyword>
<feature type="transmembrane region" description="Helical" evidence="1">
    <location>
        <begin position="99"/>
        <end position="118"/>
    </location>
</feature>
<feature type="transmembrane region" description="Helical" evidence="1">
    <location>
        <begin position="173"/>
        <end position="191"/>
    </location>
</feature>
<gene>
    <name evidence="2" type="ORF">AB835_04385</name>
</gene>
<name>A0A1D2QRW8_9GAMM</name>
<feature type="transmembrane region" description="Helical" evidence="1">
    <location>
        <begin position="12"/>
        <end position="35"/>
    </location>
</feature>
<accession>A0A1D2QRW8</accession>
<dbReference type="EMBL" id="MDLC01000011">
    <property type="protein sequence ID" value="ODS24270.1"/>
    <property type="molecule type" value="Genomic_DNA"/>
</dbReference>
<feature type="transmembrane region" description="Helical" evidence="1">
    <location>
        <begin position="138"/>
        <end position="161"/>
    </location>
</feature>
<proteinExistence type="predicted"/>
<evidence type="ECO:0000313" key="3">
    <source>
        <dbReference type="Proteomes" id="UP000242502"/>
    </source>
</evidence>
<keyword evidence="1" id="KW-0812">Transmembrane</keyword>
<dbReference type="Proteomes" id="UP000242502">
    <property type="component" value="Unassembled WGS sequence"/>
</dbReference>
<reference evidence="2 3" key="1">
    <citation type="journal article" date="2016" name="Appl. Environ. Microbiol.">
        <title>Lack of Overt Genome Reduction in the Bryostatin-Producing Bryozoan Symbiont "Candidatus Endobugula sertula".</title>
        <authorList>
            <person name="Miller I.J."/>
            <person name="Vanee N."/>
            <person name="Fong S.S."/>
            <person name="Lim-Fong G.E."/>
            <person name="Kwan J.C."/>
        </authorList>
    </citation>
    <scope>NUCLEOTIDE SEQUENCE [LARGE SCALE GENOMIC DNA]</scope>
    <source>
        <strain evidence="2">AB1-4</strain>
    </source>
</reference>
<evidence type="ECO:0000313" key="2">
    <source>
        <dbReference type="EMBL" id="ODS24270.1"/>
    </source>
</evidence>
<feature type="transmembrane region" description="Helical" evidence="1">
    <location>
        <begin position="197"/>
        <end position="219"/>
    </location>
</feature>
<evidence type="ECO:0008006" key="4">
    <source>
        <dbReference type="Google" id="ProtNLM"/>
    </source>
</evidence>
<sequence>MQSLVKKRYPSFTIILFSYGKKLLWPLVFMLPFALWHFTSDVLNYFRYGAPTGQIWYVFSKLFGLYAVLLLWYQAVSTLLITTSLTTFFPQWTFLQHRIVGSLTLLVVMIHIACFVTAVSLRKDTVAWNLLLPDFRDFYHTAITIGLCSFFVMLVAIGTALLRKRFPAMWKKIHRNMVIVISAGLVHGYLIGTETRYGLYEIFYCALMVTLLAALCLWWKTTRKVTA</sequence>
<organism evidence="2 3">
    <name type="scientific">Candidatus Endobugula sertula</name>
    <name type="common">Bugula neritina bacterial symbiont</name>
    <dbReference type="NCBI Taxonomy" id="62101"/>
    <lineage>
        <taxon>Bacteria</taxon>
        <taxon>Pseudomonadati</taxon>
        <taxon>Pseudomonadota</taxon>
        <taxon>Gammaproteobacteria</taxon>
        <taxon>Cellvibrionales</taxon>
        <taxon>Cellvibrionaceae</taxon>
        <taxon>Candidatus Endobugula</taxon>
    </lineage>
</organism>
<evidence type="ECO:0000256" key="1">
    <source>
        <dbReference type="SAM" id="Phobius"/>
    </source>
</evidence>
<keyword evidence="1" id="KW-1133">Transmembrane helix</keyword>
<protein>
    <recommendedName>
        <fullName evidence="4">Ferric oxidoreductase domain-containing protein</fullName>
    </recommendedName>
</protein>
<comment type="caution">
    <text evidence="2">The sequence shown here is derived from an EMBL/GenBank/DDBJ whole genome shotgun (WGS) entry which is preliminary data.</text>
</comment>
<feature type="transmembrane region" description="Helical" evidence="1">
    <location>
        <begin position="55"/>
        <end position="73"/>
    </location>
</feature>